<dbReference type="PROSITE" id="PS51257">
    <property type="entry name" value="PROKAR_LIPOPROTEIN"/>
    <property type="match status" value="1"/>
</dbReference>
<proteinExistence type="predicted"/>
<dbReference type="EMBL" id="BMLB01000007">
    <property type="protein sequence ID" value="GGK80400.1"/>
    <property type="molecule type" value="Genomic_DNA"/>
</dbReference>
<name>A0ABQ2FEP3_9MICO</name>
<dbReference type="Proteomes" id="UP000662111">
    <property type="component" value="Unassembled WGS sequence"/>
</dbReference>
<keyword evidence="2" id="KW-0732">Signal</keyword>
<feature type="chain" id="PRO_5047399775" description="Sensor domain-containing protein" evidence="2">
    <location>
        <begin position="25"/>
        <end position="217"/>
    </location>
</feature>
<evidence type="ECO:0008006" key="5">
    <source>
        <dbReference type="Google" id="ProtNLM"/>
    </source>
</evidence>
<reference evidence="4" key="1">
    <citation type="journal article" date="2019" name="Int. J. Syst. Evol. Microbiol.">
        <title>The Global Catalogue of Microorganisms (GCM) 10K type strain sequencing project: providing services to taxonomists for standard genome sequencing and annotation.</title>
        <authorList>
            <consortium name="The Broad Institute Genomics Platform"/>
            <consortium name="The Broad Institute Genome Sequencing Center for Infectious Disease"/>
            <person name="Wu L."/>
            <person name="Ma J."/>
        </authorList>
    </citation>
    <scope>NUCLEOTIDE SEQUENCE [LARGE SCALE GENOMIC DNA]</scope>
    <source>
        <strain evidence="4">CGMCC 1.5362</strain>
    </source>
</reference>
<feature type="signal peptide" evidence="2">
    <location>
        <begin position="1"/>
        <end position="24"/>
    </location>
</feature>
<evidence type="ECO:0000256" key="1">
    <source>
        <dbReference type="SAM" id="MobiDB-lite"/>
    </source>
</evidence>
<gene>
    <name evidence="3" type="ORF">GCM10011509_31130</name>
</gene>
<feature type="region of interest" description="Disordered" evidence="1">
    <location>
        <begin position="26"/>
        <end position="80"/>
    </location>
</feature>
<organism evidence="3 4">
    <name type="scientific">Ornithinimicrobium pekingense</name>
    <dbReference type="NCBI Taxonomy" id="384677"/>
    <lineage>
        <taxon>Bacteria</taxon>
        <taxon>Bacillati</taxon>
        <taxon>Actinomycetota</taxon>
        <taxon>Actinomycetes</taxon>
        <taxon>Micrococcales</taxon>
        <taxon>Ornithinimicrobiaceae</taxon>
        <taxon>Ornithinimicrobium</taxon>
    </lineage>
</organism>
<protein>
    <recommendedName>
        <fullName evidence="5">Sensor domain-containing protein</fullName>
    </recommendedName>
</protein>
<accession>A0ABQ2FEP3</accession>
<comment type="caution">
    <text evidence="3">The sequence shown here is derived from an EMBL/GenBank/DDBJ whole genome shotgun (WGS) entry which is preliminary data.</text>
</comment>
<dbReference type="RefSeq" id="WP_022922367.1">
    <property type="nucleotide sequence ID" value="NZ_BMLB01000007.1"/>
</dbReference>
<evidence type="ECO:0000313" key="4">
    <source>
        <dbReference type="Proteomes" id="UP000662111"/>
    </source>
</evidence>
<evidence type="ECO:0000256" key="2">
    <source>
        <dbReference type="SAM" id="SignalP"/>
    </source>
</evidence>
<sequence length="217" mass="22515">MSTTARFVLVPAALVLTLALGACGPESEITDADAPSQSTGQAGADPAPATATESRVQDLPAATEAPDSTERGVTGRASVEVPEGWTERRFDDAFSLRYLEGEGARDPMLAIAGDYGSFYGARAAASTLIAQIQVGTPGFTIHSQEDIEVEGASSAVRVDFSFGTEEEQDGVFDAMWVVAVDSGTGDTIAVAYSGGDDRVEDEDLDAVAESVRMLPAS</sequence>
<evidence type="ECO:0000313" key="3">
    <source>
        <dbReference type="EMBL" id="GGK80400.1"/>
    </source>
</evidence>
<keyword evidence="4" id="KW-1185">Reference proteome</keyword>